<evidence type="ECO:0000313" key="1">
    <source>
        <dbReference type="EMBL" id="GFQ74860.1"/>
    </source>
</evidence>
<dbReference type="AlphaFoldDB" id="A0A8X6F9W8"/>
<organism evidence="1 2">
    <name type="scientific">Trichonephila clavata</name>
    <name type="common">Joro spider</name>
    <name type="synonym">Nephila clavata</name>
    <dbReference type="NCBI Taxonomy" id="2740835"/>
    <lineage>
        <taxon>Eukaryota</taxon>
        <taxon>Metazoa</taxon>
        <taxon>Ecdysozoa</taxon>
        <taxon>Arthropoda</taxon>
        <taxon>Chelicerata</taxon>
        <taxon>Arachnida</taxon>
        <taxon>Araneae</taxon>
        <taxon>Araneomorphae</taxon>
        <taxon>Entelegynae</taxon>
        <taxon>Araneoidea</taxon>
        <taxon>Nephilidae</taxon>
        <taxon>Trichonephila</taxon>
    </lineage>
</organism>
<name>A0A8X6F9W8_TRICU</name>
<comment type="caution">
    <text evidence="1">The sequence shown here is derived from an EMBL/GenBank/DDBJ whole genome shotgun (WGS) entry which is preliminary data.</text>
</comment>
<reference evidence="1" key="1">
    <citation type="submission" date="2020-07" db="EMBL/GenBank/DDBJ databases">
        <title>Multicomponent nature underlies the extraordinary mechanical properties of spider dragline silk.</title>
        <authorList>
            <person name="Kono N."/>
            <person name="Nakamura H."/>
            <person name="Mori M."/>
            <person name="Yoshida Y."/>
            <person name="Ohtoshi R."/>
            <person name="Malay A.D."/>
            <person name="Moran D.A.P."/>
            <person name="Tomita M."/>
            <person name="Numata K."/>
            <person name="Arakawa K."/>
        </authorList>
    </citation>
    <scope>NUCLEOTIDE SEQUENCE</scope>
</reference>
<keyword evidence="2" id="KW-1185">Reference proteome</keyword>
<gene>
    <name evidence="1" type="ORF">TNCT_288021</name>
</gene>
<evidence type="ECO:0000313" key="2">
    <source>
        <dbReference type="Proteomes" id="UP000887116"/>
    </source>
</evidence>
<dbReference type="EMBL" id="BMAO01021485">
    <property type="protein sequence ID" value="GFQ74860.1"/>
    <property type="molecule type" value="Genomic_DNA"/>
</dbReference>
<sequence length="73" mass="8116">MEKFVALAGAHSSSQKCHLCHSKSSSMNKLDAIKTRQTDAENVKLGISRLHDWIKCFESLLAGYHKTVREEGG</sequence>
<dbReference type="Proteomes" id="UP000887116">
    <property type="component" value="Unassembled WGS sequence"/>
</dbReference>
<accession>A0A8X6F9W8</accession>
<protein>
    <submittedName>
        <fullName evidence="1">Uncharacterized protein</fullName>
    </submittedName>
</protein>
<proteinExistence type="predicted"/>